<dbReference type="Pfam" id="PF07393">
    <property type="entry name" value="Sec10_HB"/>
    <property type="match status" value="1"/>
</dbReference>
<accession>S9R939</accession>
<dbReference type="RefSeq" id="XP_013020643.1">
    <property type="nucleotide sequence ID" value="XM_013165189.1"/>
</dbReference>
<dbReference type="GO" id="GO:0051286">
    <property type="term" value="C:cell tip"/>
    <property type="evidence" value="ECO:0007669"/>
    <property type="project" value="EnsemblFungi"/>
</dbReference>
<organism evidence="7 8">
    <name type="scientific">Schizosaccharomyces octosporus (strain yFS286)</name>
    <name type="common">Fission yeast</name>
    <name type="synonym">Octosporomyces octosporus</name>
    <dbReference type="NCBI Taxonomy" id="483514"/>
    <lineage>
        <taxon>Eukaryota</taxon>
        <taxon>Fungi</taxon>
        <taxon>Dikarya</taxon>
        <taxon>Ascomycota</taxon>
        <taxon>Taphrinomycotina</taxon>
        <taxon>Schizosaccharomycetes</taxon>
        <taxon>Schizosaccharomycetales</taxon>
        <taxon>Schizosaccharomycetaceae</taxon>
        <taxon>Schizosaccharomyces</taxon>
    </lineage>
</organism>
<dbReference type="HOGENOM" id="CLU_008002_1_0_1"/>
<dbReference type="InterPro" id="IPR009976">
    <property type="entry name" value="Sec10-like"/>
</dbReference>
<keyword evidence="3" id="KW-0268">Exocytosis</keyword>
<dbReference type="Proteomes" id="UP000016088">
    <property type="component" value="Unassembled WGS sequence"/>
</dbReference>
<keyword evidence="8" id="KW-1185">Reference proteome</keyword>
<dbReference type="Pfam" id="PF20667">
    <property type="entry name" value="Sec10_N"/>
    <property type="match status" value="1"/>
</dbReference>
<dbReference type="EMBL" id="KE503208">
    <property type="protein sequence ID" value="EPX70609.1"/>
    <property type="molecule type" value="Genomic_DNA"/>
</dbReference>
<evidence type="ECO:0000259" key="6">
    <source>
        <dbReference type="Pfam" id="PF20667"/>
    </source>
</evidence>
<dbReference type="AlphaFoldDB" id="S9R939"/>
<dbReference type="PANTHER" id="PTHR12100:SF0">
    <property type="entry name" value="EXOCYST COMPLEX COMPONENT 5"/>
    <property type="match status" value="1"/>
</dbReference>
<dbReference type="GO" id="GO:0006887">
    <property type="term" value="P:exocytosis"/>
    <property type="evidence" value="ECO:0007669"/>
    <property type="project" value="UniProtKB-KW"/>
</dbReference>
<dbReference type="InterPro" id="IPR048627">
    <property type="entry name" value="Sec10_HB"/>
</dbReference>
<dbReference type="GO" id="GO:0006893">
    <property type="term" value="P:Golgi to plasma membrane transport"/>
    <property type="evidence" value="ECO:0007669"/>
    <property type="project" value="TreeGrafter"/>
</dbReference>
<sequence>MPVNNEMTYDDELLNSLANNTELSATDFIEQYSKPLYSLSENSSNELLSLENSISLFERGNSTLTDLRSKFKERIKKHDSESKHIQHDYQKKSNHLRDKFSQVLDLSRNLNDNVDDMKGGLVDVGKELELAENHRKRILASADLIQYYMEFRSGNSQSLSDLFRTNNHDKMLLCAQRTRQLLGFANEVDLPGASETLNRIEKFSEFLETSFLKFFNNEYRKPNWKGMASFGTILQEFNGGASVIREFVNQHEFFIAADKLESRKGLEEDDVWNALQDPFQPVPASIKSLSSLFNEICSVVDRDCVVIKRVFPKPELVLQTLCQRIFGQSIQNRIEEVMEVAHSKTNLAYLRSLQTIVSSLQELLVQLKEILTRRGFNVSDNSPLILALNQYFEDLLVPYVEPNDYLSRERHSLTSMFWLNVYKFLAVNPFKQRAKPGLLRSLMNPIQQPKVQSADIQTHFSAKTEGYLLRIAGIDSSLIDSGAVISENTFSISENEGHLDSKNTYSFIGWHAEALNRAFLVTSQQDLSKILFSLVKLLDELVNNRYINEGLSLVHNYIQQYDKRTDLDLSFLIDIRECKKIMGFYSAYITSIIIPSVGFTASSRKETINTLSLAITNLEHRVNSLFYTSVKALCSRLDLLLSPYRNISYAMSEEQIDVSPKQRQSMTKMVQTYLDQLLSSIQELDPNDPSLFALKKKTALNLAAVLIEFAFRSKVTPTGALLLQDDLNFFYSVLQSWGIDIVNNKFRTLQQLLSLLMVKTDVLPAVMQDKRKAGFTDMNIHEVLRLRSDLPENLRLQTNKEQVLFSTKTT</sequence>
<dbReference type="VEuPathDB" id="FungiDB:SOCG_04347"/>
<dbReference type="eggNOG" id="KOG3745">
    <property type="taxonomic scope" value="Eukaryota"/>
</dbReference>
<name>S9R939_SCHOY</name>
<feature type="domain" description="Exocyst complex component Sec10 N-terminal" evidence="6">
    <location>
        <begin position="53"/>
        <end position="165"/>
    </location>
</feature>
<feature type="domain" description="Exocyst complex component Sec10-like alpha-helical bundle" evidence="5">
    <location>
        <begin position="174"/>
        <end position="791"/>
    </location>
</feature>
<dbReference type="OrthoDB" id="125856at2759"/>
<gene>
    <name evidence="7" type="ORF">SOCG_04347</name>
</gene>
<evidence type="ECO:0000313" key="7">
    <source>
        <dbReference type="EMBL" id="EPX70609.1"/>
    </source>
</evidence>
<evidence type="ECO:0000259" key="5">
    <source>
        <dbReference type="Pfam" id="PF07393"/>
    </source>
</evidence>
<protein>
    <submittedName>
        <fullName evidence="7">Exocyst complex subunit Sec10</fullName>
    </submittedName>
</protein>
<evidence type="ECO:0000256" key="1">
    <source>
        <dbReference type="ARBA" id="ARBA00006572"/>
    </source>
</evidence>
<comment type="similarity">
    <text evidence="1">Belongs to the SEC10 family.</text>
</comment>
<dbReference type="GeneID" id="25033311"/>
<dbReference type="GO" id="GO:0032153">
    <property type="term" value="C:cell division site"/>
    <property type="evidence" value="ECO:0007669"/>
    <property type="project" value="EnsemblFungi"/>
</dbReference>
<proteinExistence type="inferred from homology"/>
<evidence type="ECO:0000256" key="2">
    <source>
        <dbReference type="ARBA" id="ARBA00022448"/>
    </source>
</evidence>
<reference evidence="7 8" key="1">
    <citation type="journal article" date="2011" name="Science">
        <title>Comparative functional genomics of the fission yeasts.</title>
        <authorList>
            <person name="Rhind N."/>
            <person name="Chen Z."/>
            <person name="Yassour M."/>
            <person name="Thompson D.A."/>
            <person name="Haas B.J."/>
            <person name="Habib N."/>
            <person name="Wapinski I."/>
            <person name="Roy S."/>
            <person name="Lin M.F."/>
            <person name="Heiman D.I."/>
            <person name="Young S.K."/>
            <person name="Furuya K."/>
            <person name="Guo Y."/>
            <person name="Pidoux A."/>
            <person name="Chen H.M."/>
            <person name="Robbertse B."/>
            <person name="Goldberg J.M."/>
            <person name="Aoki K."/>
            <person name="Bayne E.H."/>
            <person name="Berlin A.M."/>
            <person name="Desjardins C.A."/>
            <person name="Dobbs E."/>
            <person name="Dukaj L."/>
            <person name="Fan L."/>
            <person name="FitzGerald M.G."/>
            <person name="French C."/>
            <person name="Gujja S."/>
            <person name="Hansen K."/>
            <person name="Keifenheim D."/>
            <person name="Levin J.Z."/>
            <person name="Mosher R.A."/>
            <person name="Mueller C.A."/>
            <person name="Pfiffner J."/>
            <person name="Priest M."/>
            <person name="Russ C."/>
            <person name="Smialowska A."/>
            <person name="Swoboda P."/>
            <person name="Sykes S.M."/>
            <person name="Vaughn M."/>
            <person name="Vengrova S."/>
            <person name="Yoder R."/>
            <person name="Zeng Q."/>
            <person name="Allshire R."/>
            <person name="Baulcombe D."/>
            <person name="Birren B.W."/>
            <person name="Brown W."/>
            <person name="Ekwall K."/>
            <person name="Kellis M."/>
            <person name="Leatherwood J."/>
            <person name="Levin H."/>
            <person name="Margalit H."/>
            <person name="Martienssen R."/>
            <person name="Nieduszynski C.A."/>
            <person name="Spatafora J.W."/>
            <person name="Friedman N."/>
            <person name="Dalgaard J.Z."/>
            <person name="Baumann P."/>
            <person name="Niki H."/>
            <person name="Regev A."/>
            <person name="Nusbaum C."/>
        </authorList>
    </citation>
    <scope>NUCLEOTIDE SEQUENCE [LARGE SCALE GENOMIC DNA]</scope>
    <source>
        <strain evidence="8">yFS286</strain>
    </source>
</reference>
<dbReference type="InterPro" id="IPR048625">
    <property type="entry name" value="Sec10_N"/>
</dbReference>
<keyword evidence="4" id="KW-0175">Coiled coil</keyword>
<dbReference type="PANTHER" id="PTHR12100">
    <property type="entry name" value="SEC10"/>
    <property type="match status" value="1"/>
</dbReference>
<evidence type="ECO:0000256" key="4">
    <source>
        <dbReference type="ARBA" id="ARBA00023054"/>
    </source>
</evidence>
<evidence type="ECO:0000256" key="3">
    <source>
        <dbReference type="ARBA" id="ARBA00022483"/>
    </source>
</evidence>
<keyword evidence="2" id="KW-0813">Transport</keyword>
<evidence type="ECO:0000313" key="8">
    <source>
        <dbReference type="Proteomes" id="UP000016088"/>
    </source>
</evidence>
<dbReference type="Gene3D" id="1.20.58.1970">
    <property type="match status" value="1"/>
</dbReference>
<dbReference type="OMA" id="PLCKHHY"/>
<dbReference type="GO" id="GO:0000145">
    <property type="term" value="C:exocyst"/>
    <property type="evidence" value="ECO:0007669"/>
    <property type="project" value="EnsemblFungi"/>
</dbReference>